<dbReference type="RefSeq" id="WP_154446886.1">
    <property type="nucleotide sequence ID" value="NZ_WIND01000009.1"/>
</dbReference>
<evidence type="ECO:0000313" key="2">
    <source>
        <dbReference type="Proteomes" id="UP000474957"/>
    </source>
</evidence>
<organism evidence="1 2">
    <name type="scientific">Halovulum marinum</name>
    <dbReference type="NCBI Taxonomy" id="2662447"/>
    <lineage>
        <taxon>Bacteria</taxon>
        <taxon>Pseudomonadati</taxon>
        <taxon>Pseudomonadota</taxon>
        <taxon>Alphaproteobacteria</taxon>
        <taxon>Rhodobacterales</taxon>
        <taxon>Paracoccaceae</taxon>
        <taxon>Halovulum</taxon>
    </lineage>
</organism>
<dbReference type="EMBL" id="WIND01000009">
    <property type="protein sequence ID" value="MSU90390.1"/>
    <property type="molecule type" value="Genomic_DNA"/>
</dbReference>
<dbReference type="Gene3D" id="1.10.340.30">
    <property type="entry name" value="Hypothetical protein, domain 2"/>
    <property type="match status" value="1"/>
</dbReference>
<dbReference type="AlphaFoldDB" id="A0A6L5Z2T8"/>
<dbReference type="GO" id="GO:0006281">
    <property type="term" value="P:DNA repair"/>
    <property type="evidence" value="ECO:0007669"/>
    <property type="project" value="InterPro"/>
</dbReference>
<dbReference type="SUPFAM" id="SSF48150">
    <property type="entry name" value="DNA-glycosylase"/>
    <property type="match status" value="1"/>
</dbReference>
<protein>
    <recommendedName>
        <fullName evidence="3">Endonuclease III</fullName>
    </recommendedName>
</protein>
<keyword evidence="2" id="KW-1185">Reference proteome</keyword>
<comment type="caution">
    <text evidence="1">The sequence shown here is derived from an EMBL/GenBank/DDBJ whole genome shotgun (WGS) entry which is preliminary data.</text>
</comment>
<proteinExistence type="predicted"/>
<name>A0A6L5Z2T8_9RHOB</name>
<gene>
    <name evidence="1" type="ORF">GE300_12310</name>
</gene>
<dbReference type="InterPro" id="IPR011257">
    <property type="entry name" value="DNA_glycosylase"/>
</dbReference>
<evidence type="ECO:0000313" key="1">
    <source>
        <dbReference type="EMBL" id="MSU90390.1"/>
    </source>
</evidence>
<sequence length="214" mass="22770">MGKQDVVEALIDSQGVLYSEQAGIELGRDEPAQWFLWLSAALLMSARIDAAQAVRAAAALRADGLATAGAVLASDRAARVRVLNANGYARYDNQGADYLHDAARLVADRYGGDLRRLVADACDRADVLQRLRQVRGIGATGAQIFCREAQLVWDVLFPFAEGPCLDAARALGLPADAEALVRLAPSRRGFTRLVAALTRAALEGPSDAVRRAAG</sequence>
<dbReference type="GO" id="GO:0003824">
    <property type="term" value="F:catalytic activity"/>
    <property type="evidence" value="ECO:0007669"/>
    <property type="project" value="InterPro"/>
</dbReference>
<evidence type="ECO:0008006" key="3">
    <source>
        <dbReference type="Google" id="ProtNLM"/>
    </source>
</evidence>
<reference evidence="1 2" key="1">
    <citation type="submission" date="2019-10" db="EMBL/GenBank/DDBJ databases">
        <title>Cognatihalovulum marinum gen. nov. sp. nov., a new member of the family Rhodobacteraceae isolated from deep seawater of the Northwest Indian Ocean.</title>
        <authorList>
            <person name="Ruan C."/>
            <person name="Wang J."/>
            <person name="Zheng X."/>
            <person name="Song L."/>
            <person name="Zhu Y."/>
            <person name="Huang Y."/>
            <person name="Lu Z."/>
            <person name="Du W."/>
            <person name="Huang L."/>
            <person name="Dai X."/>
        </authorList>
    </citation>
    <scope>NUCLEOTIDE SEQUENCE [LARGE SCALE GENOMIC DNA]</scope>
    <source>
        <strain evidence="1 2">2CG4</strain>
    </source>
</reference>
<dbReference type="Proteomes" id="UP000474957">
    <property type="component" value="Unassembled WGS sequence"/>
</dbReference>
<accession>A0A6L5Z2T8</accession>